<feature type="transmembrane region" description="Helical" evidence="1">
    <location>
        <begin position="104"/>
        <end position="122"/>
    </location>
</feature>
<feature type="transmembrane region" description="Helical" evidence="1">
    <location>
        <begin position="128"/>
        <end position="146"/>
    </location>
</feature>
<keyword evidence="1" id="KW-0472">Membrane</keyword>
<feature type="transmembrane region" description="Helical" evidence="1">
    <location>
        <begin position="21"/>
        <end position="46"/>
    </location>
</feature>
<keyword evidence="1" id="KW-1133">Transmembrane helix</keyword>
<feature type="transmembrane region" description="Helical" evidence="1">
    <location>
        <begin position="58"/>
        <end position="76"/>
    </location>
</feature>
<dbReference type="AlphaFoldDB" id="A0A0J8VC63"/>
<feature type="transmembrane region" description="Helical" evidence="1">
    <location>
        <begin position="205"/>
        <end position="226"/>
    </location>
</feature>
<dbReference type="EMBL" id="PYLZ01000008">
    <property type="protein sequence ID" value="PSW23362.1"/>
    <property type="molecule type" value="Genomic_DNA"/>
</dbReference>
<evidence type="ECO:0000313" key="2">
    <source>
        <dbReference type="EMBL" id="PSW23362.1"/>
    </source>
</evidence>
<dbReference type="RefSeq" id="WP_048898236.1">
    <property type="nucleotide sequence ID" value="NZ_AP024852.1"/>
</dbReference>
<reference evidence="2 3" key="1">
    <citation type="submission" date="2018-01" db="EMBL/GenBank/DDBJ databases">
        <title>Whole genome sequencing of Histamine producing bacteria.</title>
        <authorList>
            <person name="Butler K."/>
        </authorList>
    </citation>
    <scope>NUCLEOTIDE SEQUENCE [LARGE SCALE GENOMIC DNA]</scope>
    <source>
        <strain evidence="2 3">DSM 24669</strain>
    </source>
</reference>
<feature type="transmembrane region" description="Helical" evidence="1">
    <location>
        <begin position="162"/>
        <end position="185"/>
    </location>
</feature>
<organism evidence="2 3">
    <name type="scientific">Photobacterium swingsii</name>
    <dbReference type="NCBI Taxonomy" id="680026"/>
    <lineage>
        <taxon>Bacteria</taxon>
        <taxon>Pseudomonadati</taxon>
        <taxon>Pseudomonadota</taxon>
        <taxon>Gammaproteobacteria</taxon>
        <taxon>Vibrionales</taxon>
        <taxon>Vibrionaceae</taxon>
        <taxon>Photobacterium</taxon>
    </lineage>
</organism>
<comment type="caution">
    <text evidence="2">The sequence shown here is derived from an EMBL/GenBank/DDBJ whole genome shotgun (WGS) entry which is preliminary data.</text>
</comment>
<evidence type="ECO:0000313" key="3">
    <source>
        <dbReference type="Proteomes" id="UP000240481"/>
    </source>
</evidence>
<evidence type="ECO:0000256" key="1">
    <source>
        <dbReference type="SAM" id="Phobius"/>
    </source>
</evidence>
<accession>A0A0J8VC63</accession>
<proteinExistence type="predicted"/>
<sequence>MEKNITDDNDFGKFSFGFSCFKLVFCIILSIYSGGVISNLFGVSLLDGSVVISVLKQVFFYSLGFFIWYNVAFPIFRRVEIYTFKWNKYKFEVVTGVQSKKEHFGGMICLFVLIILAIVYSYYPHPAILSLSLLFGAVLAFVWLLHRARERQLANTLFKKTVFYVSEFFTLGAIITSYIICQVMVSLKFTEALKLDLAGERALNYFQLAEAVLLGFILALLCEWLANKFPVICLTKTSS</sequence>
<dbReference type="Proteomes" id="UP000240481">
    <property type="component" value="Unassembled WGS sequence"/>
</dbReference>
<keyword evidence="3" id="KW-1185">Reference proteome</keyword>
<gene>
    <name evidence="2" type="ORF">C9I94_14610</name>
</gene>
<protein>
    <submittedName>
        <fullName evidence="2">Uncharacterized protein</fullName>
    </submittedName>
</protein>
<keyword evidence="1" id="KW-0812">Transmembrane</keyword>
<name>A0A0J8VC63_9GAMM</name>